<dbReference type="InterPro" id="IPR050212">
    <property type="entry name" value="Ntdp-like"/>
</dbReference>
<protein>
    <submittedName>
        <fullName evidence="3">DUF402 domain-containing protein</fullName>
    </submittedName>
</protein>
<dbReference type="PANTHER" id="PTHR39159:SF1">
    <property type="entry name" value="UPF0374 PROTEIN YGAC"/>
    <property type="match status" value="1"/>
</dbReference>
<evidence type="ECO:0000313" key="3">
    <source>
        <dbReference type="EMBL" id="MFC4063407.1"/>
    </source>
</evidence>
<reference evidence="4" key="1">
    <citation type="journal article" date="2019" name="Int. J. Syst. Evol. Microbiol.">
        <title>The Global Catalogue of Microorganisms (GCM) 10K type strain sequencing project: providing services to taxonomists for standard genome sequencing and annotation.</title>
        <authorList>
            <consortium name="The Broad Institute Genomics Platform"/>
            <consortium name="The Broad Institute Genome Sequencing Center for Infectious Disease"/>
            <person name="Wu L."/>
            <person name="Ma J."/>
        </authorList>
    </citation>
    <scope>NUCLEOTIDE SEQUENCE [LARGE SCALE GENOMIC DNA]</scope>
    <source>
        <strain evidence="4">TBRC 5832</strain>
    </source>
</reference>
<feature type="domain" description="DUF402" evidence="2">
    <location>
        <begin position="69"/>
        <end position="176"/>
    </location>
</feature>
<organism evidence="3 4">
    <name type="scientific">Actinoplanes subglobosus</name>
    <dbReference type="NCBI Taxonomy" id="1547892"/>
    <lineage>
        <taxon>Bacteria</taxon>
        <taxon>Bacillati</taxon>
        <taxon>Actinomycetota</taxon>
        <taxon>Actinomycetes</taxon>
        <taxon>Micromonosporales</taxon>
        <taxon>Micromonosporaceae</taxon>
        <taxon>Actinoplanes</taxon>
    </lineage>
</organism>
<evidence type="ECO:0000259" key="2">
    <source>
        <dbReference type="Pfam" id="PF04167"/>
    </source>
</evidence>
<proteinExistence type="predicted"/>
<keyword evidence="1" id="KW-0378">Hydrolase</keyword>
<keyword evidence="4" id="KW-1185">Reference proteome</keyword>
<dbReference type="Pfam" id="PF04167">
    <property type="entry name" value="DUF402"/>
    <property type="match status" value="1"/>
</dbReference>
<dbReference type="SUPFAM" id="SSF159234">
    <property type="entry name" value="FomD-like"/>
    <property type="match status" value="1"/>
</dbReference>
<evidence type="ECO:0000256" key="1">
    <source>
        <dbReference type="ARBA" id="ARBA00022801"/>
    </source>
</evidence>
<name>A0ABV8IHF2_9ACTN</name>
<dbReference type="Gene3D" id="2.40.380.10">
    <property type="entry name" value="FomD-like"/>
    <property type="match status" value="1"/>
</dbReference>
<dbReference type="InterPro" id="IPR007295">
    <property type="entry name" value="DUF402"/>
</dbReference>
<sequence length="201" mass="22826">MRFEPGQTIVRRYVRGEWLMWAQAMRVIRDDADGLLLWQPVGGDFATLVDAGGASAHEVSPDAMVSPVLEARGWLYSDVLILMPADAAYSVWWFFQEGVFTGWYVNLEAPFTRRDDGVETTDHVLDVVATAEREWRWKDVEEFAGRIGHPLYFDADEAPVIRAEGERLIKLIEAAEFPFDDTYTGFRADPSWPAPRFPGPL</sequence>
<dbReference type="PANTHER" id="PTHR39159">
    <property type="match status" value="1"/>
</dbReference>
<dbReference type="InterPro" id="IPR035930">
    <property type="entry name" value="FomD-like_sf"/>
</dbReference>
<evidence type="ECO:0000313" key="4">
    <source>
        <dbReference type="Proteomes" id="UP001595867"/>
    </source>
</evidence>
<dbReference type="EMBL" id="JBHSBL010000002">
    <property type="protein sequence ID" value="MFC4063407.1"/>
    <property type="molecule type" value="Genomic_DNA"/>
</dbReference>
<gene>
    <name evidence="3" type="ORF">ACFO0C_00570</name>
</gene>
<comment type="caution">
    <text evidence="3">The sequence shown here is derived from an EMBL/GenBank/DDBJ whole genome shotgun (WGS) entry which is preliminary data.</text>
</comment>
<dbReference type="RefSeq" id="WP_378064415.1">
    <property type="nucleotide sequence ID" value="NZ_JBHSBL010000002.1"/>
</dbReference>
<accession>A0ABV8IHF2</accession>
<dbReference type="Proteomes" id="UP001595867">
    <property type="component" value="Unassembled WGS sequence"/>
</dbReference>